<dbReference type="PROSITE" id="PS00356">
    <property type="entry name" value="HTH_LACI_1"/>
    <property type="match status" value="1"/>
</dbReference>
<dbReference type="AlphaFoldDB" id="A0A6J7J2Y7"/>
<proteinExistence type="predicted"/>
<dbReference type="EMBL" id="CAFBMW010000011">
    <property type="protein sequence ID" value="CAB4937231.1"/>
    <property type="molecule type" value="Genomic_DNA"/>
</dbReference>
<reference evidence="5" key="1">
    <citation type="submission" date="2020-05" db="EMBL/GenBank/DDBJ databases">
        <authorList>
            <person name="Chiriac C."/>
            <person name="Salcher M."/>
            <person name="Ghai R."/>
            <person name="Kavagutti S V."/>
        </authorList>
    </citation>
    <scope>NUCLEOTIDE SEQUENCE</scope>
</reference>
<feature type="domain" description="HTH lacI-type" evidence="4">
    <location>
        <begin position="11"/>
        <end position="65"/>
    </location>
</feature>
<dbReference type="Gene3D" id="3.40.50.2300">
    <property type="match status" value="2"/>
</dbReference>
<dbReference type="Pfam" id="PF00356">
    <property type="entry name" value="LacI"/>
    <property type="match status" value="1"/>
</dbReference>
<dbReference type="InterPro" id="IPR028082">
    <property type="entry name" value="Peripla_BP_I"/>
</dbReference>
<evidence type="ECO:0000313" key="5">
    <source>
        <dbReference type="EMBL" id="CAB4937231.1"/>
    </source>
</evidence>
<dbReference type="InterPro" id="IPR046335">
    <property type="entry name" value="LacI/GalR-like_sensor"/>
</dbReference>
<evidence type="ECO:0000256" key="1">
    <source>
        <dbReference type="ARBA" id="ARBA00023015"/>
    </source>
</evidence>
<dbReference type="Gene3D" id="1.10.260.40">
    <property type="entry name" value="lambda repressor-like DNA-binding domains"/>
    <property type="match status" value="1"/>
</dbReference>
<dbReference type="Pfam" id="PF13377">
    <property type="entry name" value="Peripla_BP_3"/>
    <property type="match status" value="1"/>
</dbReference>
<dbReference type="CDD" id="cd01392">
    <property type="entry name" value="HTH_LacI"/>
    <property type="match status" value="1"/>
</dbReference>
<name>A0A6J7J2Y7_9ZZZZ</name>
<evidence type="ECO:0000256" key="2">
    <source>
        <dbReference type="ARBA" id="ARBA00023125"/>
    </source>
</evidence>
<keyword evidence="2" id="KW-0238">DNA-binding</keyword>
<dbReference type="SUPFAM" id="SSF53822">
    <property type="entry name" value="Periplasmic binding protein-like I"/>
    <property type="match status" value="1"/>
</dbReference>
<keyword evidence="3" id="KW-0804">Transcription</keyword>
<gene>
    <name evidence="5" type="ORF">UFOPK3662_01624</name>
</gene>
<dbReference type="PANTHER" id="PTHR30146">
    <property type="entry name" value="LACI-RELATED TRANSCRIPTIONAL REPRESSOR"/>
    <property type="match status" value="1"/>
</dbReference>
<accession>A0A6J7J2Y7</accession>
<evidence type="ECO:0000256" key="3">
    <source>
        <dbReference type="ARBA" id="ARBA00023163"/>
    </source>
</evidence>
<dbReference type="SMART" id="SM00354">
    <property type="entry name" value="HTH_LACI"/>
    <property type="match status" value="1"/>
</dbReference>
<dbReference type="InterPro" id="IPR010982">
    <property type="entry name" value="Lambda_DNA-bd_dom_sf"/>
</dbReference>
<keyword evidence="1" id="KW-0805">Transcription regulation</keyword>
<organism evidence="5">
    <name type="scientific">freshwater metagenome</name>
    <dbReference type="NCBI Taxonomy" id="449393"/>
    <lineage>
        <taxon>unclassified sequences</taxon>
        <taxon>metagenomes</taxon>
        <taxon>ecological metagenomes</taxon>
    </lineage>
</organism>
<dbReference type="GO" id="GO:0000976">
    <property type="term" value="F:transcription cis-regulatory region binding"/>
    <property type="evidence" value="ECO:0007669"/>
    <property type="project" value="TreeGrafter"/>
</dbReference>
<dbReference type="PROSITE" id="PS50932">
    <property type="entry name" value="HTH_LACI_2"/>
    <property type="match status" value="1"/>
</dbReference>
<evidence type="ECO:0000259" key="4">
    <source>
        <dbReference type="PROSITE" id="PS50932"/>
    </source>
</evidence>
<dbReference type="CDD" id="cd06267">
    <property type="entry name" value="PBP1_LacI_sugar_binding-like"/>
    <property type="match status" value="1"/>
</dbReference>
<protein>
    <submittedName>
        <fullName evidence="5">Unannotated protein</fullName>
    </submittedName>
</protein>
<dbReference type="GO" id="GO:0003700">
    <property type="term" value="F:DNA-binding transcription factor activity"/>
    <property type="evidence" value="ECO:0007669"/>
    <property type="project" value="TreeGrafter"/>
</dbReference>
<dbReference type="PANTHER" id="PTHR30146:SF109">
    <property type="entry name" value="HTH-TYPE TRANSCRIPTIONAL REGULATOR GALS"/>
    <property type="match status" value="1"/>
</dbReference>
<dbReference type="InterPro" id="IPR000843">
    <property type="entry name" value="HTH_LacI"/>
</dbReference>
<sequence length="343" mass="36614">MTQVVVNGHASTLDEVARLAGVSKATASRALNGRSKVSAKAQAAVVDAARELGYTPNGSARSLVMQRTGSVAVILPESDERVFSDPFFARMLHAVARSLRERDLQLVLLLAQPGDEDRMLLYLRGRYVDGAIVASHHRDDRLAEHLSDLGLPCVFIGAPWIGAERVPVVDSDNAGAAAQAVRVLVDGGRRRIATIAGPRDMRAGHDRLAGWRQELEAAGLDSSRVAHGDFTEHSGTTACAELLDADGGGDIDGIFAASDLMALGAMRELGARGVRVPDDIAIVGYDDLGVAERTQPPLTTLRNPIDQMVTEAVRLLVEAIDQGGRGAPRRVVFVPELVRRDTV</sequence>
<dbReference type="SUPFAM" id="SSF47413">
    <property type="entry name" value="lambda repressor-like DNA-binding domains"/>
    <property type="match status" value="1"/>
</dbReference>